<feature type="region of interest" description="Disordered" evidence="1">
    <location>
        <begin position="112"/>
        <end position="132"/>
    </location>
</feature>
<dbReference type="EMBL" id="JARBHB010000003">
    <property type="protein sequence ID" value="KAJ8890837.1"/>
    <property type="molecule type" value="Genomic_DNA"/>
</dbReference>
<comment type="caution">
    <text evidence="2">The sequence shown here is derived from an EMBL/GenBank/DDBJ whole genome shotgun (WGS) entry which is preliminary data.</text>
</comment>
<reference evidence="2 3" key="1">
    <citation type="submission" date="2023-02" db="EMBL/GenBank/DDBJ databases">
        <title>LHISI_Scaffold_Assembly.</title>
        <authorList>
            <person name="Stuart O.P."/>
            <person name="Cleave R."/>
            <person name="Magrath M.J.L."/>
            <person name="Mikheyev A.S."/>
        </authorList>
    </citation>
    <scope>NUCLEOTIDE SEQUENCE [LARGE SCALE GENOMIC DNA]</scope>
    <source>
        <strain evidence="2">Daus_M_001</strain>
        <tissue evidence="2">Leg muscle</tissue>
    </source>
</reference>
<organism evidence="2 3">
    <name type="scientific">Dryococelus australis</name>
    <dbReference type="NCBI Taxonomy" id="614101"/>
    <lineage>
        <taxon>Eukaryota</taxon>
        <taxon>Metazoa</taxon>
        <taxon>Ecdysozoa</taxon>
        <taxon>Arthropoda</taxon>
        <taxon>Hexapoda</taxon>
        <taxon>Insecta</taxon>
        <taxon>Pterygota</taxon>
        <taxon>Neoptera</taxon>
        <taxon>Polyneoptera</taxon>
        <taxon>Phasmatodea</taxon>
        <taxon>Verophasmatodea</taxon>
        <taxon>Anareolatae</taxon>
        <taxon>Phasmatidae</taxon>
        <taxon>Eurycanthinae</taxon>
        <taxon>Dryococelus</taxon>
    </lineage>
</organism>
<dbReference type="Proteomes" id="UP001159363">
    <property type="component" value="Chromosome 3"/>
</dbReference>
<protein>
    <submittedName>
        <fullName evidence="2">Uncharacterized protein</fullName>
    </submittedName>
</protein>
<name>A0ABQ9I2E8_9NEOP</name>
<evidence type="ECO:0000313" key="2">
    <source>
        <dbReference type="EMBL" id="KAJ8890837.1"/>
    </source>
</evidence>
<sequence>MCRGKREIPEKTRRPMASSCTIPTCKNLVIRPVIEPGLPWWEARRLTAQPPRQFLKQFNPSICGFLRTTAEIFNANTVIRVFEATARGHLGAPEDRRCESLCSIHHPDDEEEVGRVHGAASPGRQPVRDVSDADNPLGACGYVLSAEEIAFPGLARSGWGGEGQGDQGLITRLGPRSILSPLTSTNPLGKHYARSKVRTSDLRPGDAFSLVNGDAGLAHDGSRNALYSPSRSGLHTVEADIAPQALDTPHYLDRLPYNKKIHALPSNPLFSLYDGATVDERLDCSPPAYANRVQSPAGPLSDFRKWESCRTMPLVGKISLNSQWCLLHTTDFLSGHRFLPGPRWYSGHTTRLPPRQTVLDSRRDPRAWESWWTMPLAGFPQGAFRFPVSCIVVLLHTHHRFTLIGSQDPDVKNLSVDTLPRPRAPCRVPNTPCLTFPGGADLFTAREMSPEPRARMRSSAAMNGNEWRGETGDTRENLTTIGIARHDSHMRKSERDPAED</sequence>
<gene>
    <name evidence="2" type="ORF">PR048_010346</name>
</gene>
<accession>A0ABQ9I2E8</accession>
<evidence type="ECO:0000256" key="1">
    <source>
        <dbReference type="SAM" id="MobiDB-lite"/>
    </source>
</evidence>
<keyword evidence="3" id="KW-1185">Reference proteome</keyword>
<evidence type="ECO:0000313" key="3">
    <source>
        <dbReference type="Proteomes" id="UP001159363"/>
    </source>
</evidence>
<proteinExistence type="predicted"/>